<keyword evidence="7" id="KW-0235">DNA replication</keyword>
<dbReference type="InterPro" id="IPR004805">
    <property type="entry name" value="DnaE2/DnaE/PolC"/>
</dbReference>
<evidence type="ECO:0000256" key="8">
    <source>
        <dbReference type="ARBA" id="ARBA00022932"/>
    </source>
</evidence>
<dbReference type="Pfam" id="PF07733">
    <property type="entry name" value="DNA_pol3_alpha"/>
    <property type="match status" value="1"/>
</dbReference>
<dbReference type="InterPro" id="IPR041931">
    <property type="entry name" value="DNA_pol3_alpha_thumb_dom"/>
</dbReference>
<dbReference type="InterPro" id="IPR003141">
    <property type="entry name" value="Pol/His_phosphatase_N"/>
</dbReference>
<dbReference type="InterPro" id="IPR004013">
    <property type="entry name" value="PHP_dom"/>
</dbReference>
<evidence type="ECO:0000256" key="5">
    <source>
        <dbReference type="ARBA" id="ARBA00022679"/>
    </source>
</evidence>
<dbReference type="PANTHER" id="PTHR32294:SF0">
    <property type="entry name" value="DNA POLYMERASE III SUBUNIT ALPHA"/>
    <property type="match status" value="1"/>
</dbReference>
<dbReference type="CDD" id="cd04485">
    <property type="entry name" value="DnaE_OBF"/>
    <property type="match status" value="1"/>
</dbReference>
<proteinExistence type="inferred from homology"/>
<dbReference type="Pfam" id="PF01336">
    <property type="entry name" value="tRNA_anti-codon"/>
    <property type="match status" value="1"/>
</dbReference>
<dbReference type="NCBIfam" id="TIGR00594">
    <property type="entry name" value="polc"/>
    <property type="match status" value="1"/>
</dbReference>
<comment type="catalytic activity">
    <reaction evidence="10">
        <text>DNA(n) + a 2'-deoxyribonucleoside 5'-triphosphate = DNA(n+1) + diphosphate</text>
        <dbReference type="Rhea" id="RHEA:22508"/>
        <dbReference type="Rhea" id="RHEA-COMP:17339"/>
        <dbReference type="Rhea" id="RHEA-COMP:17340"/>
        <dbReference type="ChEBI" id="CHEBI:33019"/>
        <dbReference type="ChEBI" id="CHEBI:61560"/>
        <dbReference type="ChEBI" id="CHEBI:173112"/>
        <dbReference type="EC" id="2.7.7.7"/>
    </reaction>
</comment>
<evidence type="ECO:0000259" key="11">
    <source>
        <dbReference type="SMART" id="SM00481"/>
    </source>
</evidence>
<evidence type="ECO:0000256" key="10">
    <source>
        <dbReference type="ARBA" id="ARBA00049244"/>
    </source>
</evidence>
<dbReference type="RefSeq" id="WP_244713222.1">
    <property type="nucleotide sequence ID" value="NZ_CP095073.1"/>
</dbReference>
<dbReference type="SMART" id="SM00481">
    <property type="entry name" value="POLIIIAc"/>
    <property type="match status" value="1"/>
</dbReference>
<evidence type="ECO:0000256" key="7">
    <source>
        <dbReference type="ARBA" id="ARBA00022705"/>
    </source>
</evidence>
<dbReference type="InterPro" id="IPR029460">
    <property type="entry name" value="DNAPol_HHH"/>
</dbReference>
<name>A0ABY4ENX6_9BACI</name>
<dbReference type="InterPro" id="IPR016195">
    <property type="entry name" value="Pol/histidinol_Pase-like"/>
</dbReference>
<evidence type="ECO:0000256" key="9">
    <source>
        <dbReference type="ARBA" id="ARBA00025611"/>
    </source>
</evidence>
<dbReference type="Gene3D" id="1.10.10.1600">
    <property type="entry name" value="Bacterial DNA polymerase III alpha subunit, thumb domain"/>
    <property type="match status" value="1"/>
</dbReference>
<dbReference type="Gene3D" id="1.10.150.870">
    <property type="match status" value="1"/>
</dbReference>
<dbReference type="InterPro" id="IPR004365">
    <property type="entry name" value="NA-bd_OB_tRNA"/>
</dbReference>
<gene>
    <name evidence="12" type="primary">dnaE</name>
    <name evidence="12" type="ORF">MUN89_09730</name>
</gene>
<sequence length="1123" mass="128416">MSFIHLNVRSSYSLMKSTIKVKELVEQAKELGYDSLALTDEGVMSGSVSFYKHCKENGIKPILGMHAEVQHQEESYSVIFLARNNEGYQNLLALSSIIQLDKRPLQFKELHIHHKGLLIILISSFSSLGASLAEGNIKEAANIVQPWYDLFADEDIYLSVEEQNSYLERQIQKPLKKWAEAEDIQVTAISDVRYLTKDDDQAYQCLRAIDEGSRLEIDQMPMLPKSFDLKPESDLESYFLDWWPEVLLKTEEIGDKCQVELEFGKHLIPSYPVPDKKTAAQYLRELCEEALQSKYTDRYQTAEKRMNHELDIIISMNFSDYFLIVWDFVHYARSRGIHAGPGRGSAAGSIVAYLLNITQVDPLHYHLLFERFLNPERISMPDIDIDFPDHRRDEVIAYVADKYGTAHVAQICTFGTFASRSVLRELFKVMSIDQNDASFILKQLPFATTHSLVKLVQASEDLKNYIRQSNKLQLLFRIATKLEGLPRHISTHAAGVVISEQPLVKHTAVMPGQGDVHLTQLAMGDLESIGLLKMDFLGLRNLTFIERMEQRIRKNQNQAFRTDEIPLDDPSTFQLLQQGKTIGVFQLESQGMRGVLERLKPTRFEDVVAVNALYRPGPMDYIPVFIKRKHGGEQVTYPHPDVEAILKDTFGVLVYQEQIMQVAQKVAGYSLGQADLLRRAVSKKQQKVLKEQEDEFMKGCKRQGYSQDMGKELFNWIVKFSNYGFNRSHAVAYSLISYRLAYLKAHYPSYFLAELMNSHLGDRQKLSAYLREARELNVKVKGPSINQSYTLCVDERGSIRIGLIAIKGVGLQAVEAILEERQQGRFKGLNDFCLRVVHRAVSRSVIEALILSGAFDELQQNRAQLLASIDQALEQGELFKEFQGQTGLFGEELQTGEDFLHVEPFPIFKQLAMEKEVLGTYISEHPLEAHRNSLRKHGVLSIDQIFFMKKNGKIETASVVESVKEIRTKRGEPMAFVTLSDETSEMDAVLFPNVYREYRSWLNEQMLVSVKGKTEKRNDKVQLIVEKISPFEAVENHEEERRIFIRIQEKEEQESLDFLKATAEYFPGNATVLIFRADKRETYQLGPTYSLAVHNACLDRLKSFFGDSSVAVRTQRHSNDSKN</sequence>
<accession>A0ABY4ENX6</accession>
<dbReference type="Gene3D" id="3.20.20.140">
    <property type="entry name" value="Metal-dependent hydrolases"/>
    <property type="match status" value="1"/>
</dbReference>
<evidence type="ECO:0000256" key="1">
    <source>
        <dbReference type="ARBA" id="ARBA00004496"/>
    </source>
</evidence>
<dbReference type="SUPFAM" id="SSF89550">
    <property type="entry name" value="PHP domain-like"/>
    <property type="match status" value="1"/>
</dbReference>
<feature type="domain" description="Polymerase/histidinol phosphatase N-terminal" evidence="11">
    <location>
        <begin position="4"/>
        <end position="71"/>
    </location>
</feature>
<keyword evidence="8" id="KW-0239">DNA-directed DNA polymerase</keyword>
<dbReference type="Pfam" id="PF17657">
    <property type="entry name" value="DNA_pol3_finger"/>
    <property type="match status" value="1"/>
</dbReference>
<dbReference type="Proteomes" id="UP000831787">
    <property type="component" value="Chromosome"/>
</dbReference>
<dbReference type="InterPro" id="IPR040982">
    <property type="entry name" value="DNA_pol3_finger"/>
</dbReference>
<evidence type="ECO:0000313" key="12">
    <source>
        <dbReference type="EMBL" id="UOQ46163.1"/>
    </source>
</evidence>
<keyword evidence="5 12" id="KW-0808">Transferase</keyword>
<protein>
    <recommendedName>
        <fullName evidence="4">DNA polymerase III subunit alpha</fullName>
        <ecNumber evidence="3">2.7.7.7</ecNumber>
    </recommendedName>
</protein>
<evidence type="ECO:0000313" key="13">
    <source>
        <dbReference type="Proteomes" id="UP000831787"/>
    </source>
</evidence>
<evidence type="ECO:0000256" key="2">
    <source>
        <dbReference type="ARBA" id="ARBA00009496"/>
    </source>
</evidence>
<comment type="similarity">
    <text evidence="2">Belongs to the DNA polymerase type-C family. DnaE subfamily.</text>
</comment>
<dbReference type="NCBIfam" id="NF004226">
    <property type="entry name" value="PRK05673.1"/>
    <property type="match status" value="1"/>
</dbReference>
<dbReference type="Pfam" id="PF14579">
    <property type="entry name" value="HHH_6"/>
    <property type="match status" value="1"/>
</dbReference>
<keyword evidence="6 12" id="KW-0548">Nucleotidyltransferase</keyword>
<evidence type="ECO:0000256" key="4">
    <source>
        <dbReference type="ARBA" id="ARBA00019114"/>
    </source>
</evidence>
<comment type="function">
    <text evidence="9">DNA polymerase III is a complex, multichain enzyme responsible for most of the replicative synthesis in bacteria. This DNA polymerase also exhibits 3' to 5' exonuclease activity. The alpha chain is the DNA polymerase.</text>
</comment>
<keyword evidence="13" id="KW-1185">Reference proteome</keyword>
<evidence type="ECO:0000256" key="6">
    <source>
        <dbReference type="ARBA" id="ARBA00022695"/>
    </source>
</evidence>
<comment type="subcellular location">
    <subcellularLocation>
        <location evidence="1">Cytoplasm</location>
    </subcellularLocation>
</comment>
<organism evidence="12 13">
    <name type="scientific">Halobacillus salinarum</name>
    <dbReference type="NCBI Taxonomy" id="2932257"/>
    <lineage>
        <taxon>Bacteria</taxon>
        <taxon>Bacillati</taxon>
        <taxon>Bacillota</taxon>
        <taxon>Bacilli</taxon>
        <taxon>Bacillales</taxon>
        <taxon>Bacillaceae</taxon>
        <taxon>Halobacillus</taxon>
    </lineage>
</organism>
<dbReference type="EC" id="2.7.7.7" evidence="3"/>
<evidence type="ECO:0000256" key="3">
    <source>
        <dbReference type="ARBA" id="ARBA00012417"/>
    </source>
</evidence>
<dbReference type="EMBL" id="CP095073">
    <property type="protein sequence ID" value="UOQ46163.1"/>
    <property type="molecule type" value="Genomic_DNA"/>
</dbReference>
<reference evidence="12 13" key="1">
    <citation type="submission" date="2022-04" db="EMBL/GenBank/DDBJ databases">
        <title>Halobacillus sp. isolated from saltern.</title>
        <authorList>
            <person name="Won M."/>
            <person name="Lee C.-M."/>
            <person name="Woen H.-Y."/>
            <person name="Kwon S.-W."/>
        </authorList>
    </citation>
    <scope>NUCLEOTIDE SEQUENCE [LARGE SCALE GENOMIC DNA]</scope>
    <source>
        <strain evidence="12 13">SSBR10-3</strain>
    </source>
</reference>
<dbReference type="GO" id="GO:0003887">
    <property type="term" value="F:DNA-directed DNA polymerase activity"/>
    <property type="evidence" value="ECO:0007669"/>
    <property type="project" value="UniProtKB-EC"/>
</dbReference>
<dbReference type="Pfam" id="PF02811">
    <property type="entry name" value="PHP"/>
    <property type="match status" value="1"/>
</dbReference>
<dbReference type="PANTHER" id="PTHR32294">
    <property type="entry name" value="DNA POLYMERASE III SUBUNIT ALPHA"/>
    <property type="match status" value="1"/>
</dbReference>
<dbReference type="InterPro" id="IPR011708">
    <property type="entry name" value="DNA_pol3_alpha_NTPase_dom"/>
</dbReference>